<keyword evidence="2" id="KW-0472">Membrane</keyword>
<sequence>MSVATELFAPQYDPATEPATEPAPRRRHLTAVPGSDAAAAGRRRRVAAPQHAAVHGASSVAVLLPPVPERAPVRLTHRGVVVLAVFTALVGAVLVWVASLSAAAEPAGAGAGADVPATVTVESGDTLWSIATRVAPDRDPRAEVAQLRSLNHLDGVALVPGQTLHVR</sequence>
<protein>
    <submittedName>
        <fullName evidence="4">LysM domain-containing protein</fullName>
    </submittedName>
</protein>
<accession>A0A1M5LZR1</accession>
<dbReference type="PROSITE" id="PS51782">
    <property type="entry name" value="LYSM"/>
    <property type="match status" value="1"/>
</dbReference>
<dbReference type="Gene3D" id="3.10.350.10">
    <property type="entry name" value="LysM domain"/>
    <property type="match status" value="1"/>
</dbReference>
<dbReference type="Pfam" id="PF01476">
    <property type="entry name" value="LysM"/>
    <property type="match status" value="1"/>
</dbReference>
<evidence type="ECO:0000313" key="4">
    <source>
        <dbReference type="EMBL" id="SHG69903.1"/>
    </source>
</evidence>
<dbReference type="InterPro" id="IPR036779">
    <property type="entry name" value="LysM_dom_sf"/>
</dbReference>
<dbReference type="Proteomes" id="UP000186132">
    <property type="component" value="Unassembled WGS sequence"/>
</dbReference>
<dbReference type="SUPFAM" id="SSF54106">
    <property type="entry name" value="LysM domain"/>
    <property type="match status" value="1"/>
</dbReference>
<dbReference type="SMART" id="SM00257">
    <property type="entry name" value="LysM"/>
    <property type="match status" value="1"/>
</dbReference>
<dbReference type="STRING" id="1206085.SAMN05443575_2577"/>
<evidence type="ECO:0000313" key="5">
    <source>
        <dbReference type="Proteomes" id="UP000186132"/>
    </source>
</evidence>
<dbReference type="OrthoDB" id="5084290at2"/>
<feature type="domain" description="LysM" evidence="3">
    <location>
        <begin position="117"/>
        <end position="166"/>
    </location>
</feature>
<dbReference type="InterPro" id="IPR018392">
    <property type="entry name" value="LysM"/>
</dbReference>
<organism evidence="4 5">
    <name type="scientific">Jatrophihabitans endophyticus</name>
    <dbReference type="NCBI Taxonomy" id="1206085"/>
    <lineage>
        <taxon>Bacteria</taxon>
        <taxon>Bacillati</taxon>
        <taxon>Actinomycetota</taxon>
        <taxon>Actinomycetes</taxon>
        <taxon>Jatrophihabitantales</taxon>
        <taxon>Jatrophihabitantaceae</taxon>
        <taxon>Jatrophihabitans</taxon>
    </lineage>
</organism>
<reference evidence="4 5" key="1">
    <citation type="submission" date="2016-11" db="EMBL/GenBank/DDBJ databases">
        <authorList>
            <person name="Jaros S."/>
            <person name="Januszkiewicz K."/>
            <person name="Wedrychowicz H."/>
        </authorList>
    </citation>
    <scope>NUCLEOTIDE SEQUENCE [LARGE SCALE GENOMIC DNA]</scope>
    <source>
        <strain evidence="4 5">DSM 45627</strain>
    </source>
</reference>
<evidence type="ECO:0000256" key="2">
    <source>
        <dbReference type="SAM" id="Phobius"/>
    </source>
</evidence>
<keyword evidence="5" id="KW-1185">Reference proteome</keyword>
<dbReference type="EMBL" id="FQVU01000003">
    <property type="protein sequence ID" value="SHG69903.1"/>
    <property type="molecule type" value="Genomic_DNA"/>
</dbReference>
<gene>
    <name evidence="4" type="ORF">SAMN05443575_2577</name>
</gene>
<keyword evidence="2" id="KW-0812">Transmembrane</keyword>
<keyword evidence="2" id="KW-1133">Transmembrane helix</keyword>
<evidence type="ECO:0000259" key="3">
    <source>
        <dbReference type="PROSITE" id="PS51782"/>
    </source>
</evidence>
<evidence type="ECO:0000256" key="1">
    <source>
        <dbReference type="SAM" id="MobiDB-lite"/>
    </source>
</evidence>
<dbReference type="CDD" id="cd00118">
    <property type="entry name" value="LysM"/>
    <property type="match status" value="1"/>
</dbReference>
<proteinExistence type="predicted"/>
<name>A0A1M5LZR1_9ACTN</name>
<dbReference type="AlphaFoldDB" id="A0A1M5LZR1"/>
<feature type="transmembrane region" description="Helical" evidence="2">
    <location>
        <begin position="80"/>
        <end position="98"/>
    </location>
</feature>
<dbReference type="RefSeq" id="WP_084181006.1">
    <property type="nucleotide sequence ID" value="NZ_FQVU01000003.1"/>
</dbReference>
<feature type="region of interest" description="Disordered" evidence="1">
    <location>
        <begin position="9"/>
        <end position="50"/>
    </location>
</feature>